<protein>
    <submittedName>
        <fullName evidence="1">Glutaredoxin family protein</fullName>
    </submittedName>
</protein>
<dbReference type="SUPFAM" id="SSF52833">
    <property type="entry name" value="Thioredoxin-like"/>
    <property type="match status" value="1"/>
</dbReference>
<dbReference type="InterPro" id="IPR008554">
    <property type="entry name" value="Glutaredoxin-like"/>
</dbReference>
<name>A0ABZ0I5B7_9GAMM</name>
<dbReference type="PANTHER" id="PTHR33558">
    <property type="entry name" value="GLUTAREDOXIN-LIKE PROTEIN C5ORF63 HOMOLOG"/>
    <property type="match status" value="1"/>
</dbReference>
<evidence type="ECO:0000313" key="1">
    <source>
        <dbReference type="EMBL" id="WOJ94248.1"/>
    </source>
</evidence>
<sequence>MLDSWPQKGRMMNEVPLILYSTDGCHLCDEAQALLLEEQKCRKDLRWQVVDIANDDALFDRYGWLIPVLHNTGTPSGAGAAQELRWPFNAQTLRDFLASQSSF</sequence>
<dbReference type="EMBL" id="CP136864">
    <property type="protein sequence ID" value="WOJ94248.1"/>
    <property type="molecule type" value="Genomic_DNA"/>
</dbReference>
<dbReference type="Gene3D" id="3.40.30.10">
    <property type="entry name" value="Glutaredoxin"/>
    <property type="match status" value="1"/>
</dbReference>
<organism evidence="1 2">
    <name type="scientific">Congregibacter variabilis</name>
    <dbReference type="NCBI Taxonomy" id="3081200"/>
    <lineage>
        <taxon>Bacteria</taxon>
        <taxon>Pseudomonadati</taxon>
        <taxon>Pseudomonadota</taxon>
        <taxon>Gammaproteobacteria</taxon>
        <taxon>Cellvibrionales</taxon>
        <taxon>Halieaceae</taxon>
        <taxon>Congregibacter</taxon>
    </lineage>
</organism>
<gene>
    <name evidence="1" type="ORF">R0135_03550</name>
</gene>
<keyword evidence="2" id="KW-1185">Reference proteome</keyword>
<evidence type="ECO:0000313" key="2">
    <source>
        <dbReference type="Proteomes" id="UP001626537"/>
    </source>
</evidence>
<dbReference type="RefSeq" id="WP_407348882.1">
    <property type="nucleotide sequence ID" value="NZ_CP136864.1"/>
</dbReference>
<proteinExistence type="predicted"/>
<dbReference type="PANTHER" id="PTHR33558:SF1">
    <property type="entry name" value="GLUTAREDOXIN-LIKE PROTEIN C5ORF63 HOMOLOG"/>
    <property type="match status" value="1"/>
</dbReference>
<dbReference type="InterPro" id="IPR052565">
    <property type="entry name" value="Glutaredoxin-like_YDR286C"/>
</dbReference>
<dbReference type="Proteomes" id="UP001626537">
    <property type="component" value="Chromosome"/>
</dbReference>
<reference evidence="1 2" key="1">
    <citation type="submission" date="2023-10" db="EMBL/GenBank/DDBJ databases">
        <title>Two novel species belonging to the OM43/NOR5 clade.</title>
        <authorList>
            <person name="Park M."/>
        </authorList>
    </citation>
    <scope>NUCLEOTIDE SEQUENCE [LARGE SCALE GENOMIC DNA]</scope>
    <source>
        <strain evidence="1 2">IMCC43200</strain>
    </source>
</reference>
<accession>A0ABZ0I5B7</accession>
<dbReference type="Pfam" id="PF05768">
    <property type="entry name" value="Glrx-like"/>
    <property type="match status" value="1"/>
</dbReference>
<dbReference type="InterPro" id="IPR036249">
    <property type="entry name" value="Thioredoxin-like_sf"/>
</dbReference>